<feature type="domain" description="AMP-binding enzyme C-terminal" evidence="3">
    <location>
        <begin position="455"/>
        <end position="530"/>
    </location>
</feature>
<gene>
    <name evidence="4" type="ORF">FHS49_001675</name>
</gene>
<dbReference type="Proteomes" id="UP000549617">
    <property type="component" value="Unassembled WGS sequence"/>
</dbReference>
<dbReference type="Pfam" id="PF00501">
    <property type="entry name" value="AMP-binding"/>
    <property type="match status" value="1"/>
</dbReference>
<evidence type="ECO:0000259" key="3">
    <source>
        <dbReference type="Pfam" id="PF13193"/>
    </source>
</evidence>
<feature type="transmembrane region" description="Helical" evidence="1">
    <location>
        <begin position="91"/>
        <end position="111"/>
    </location>
</feature>
<feature type="transmembrane region" description="Helical" evidence="1">
    <location>
        <begin position="243"/>
        <end position="267"/>
    </location>
</feature>
<keyword evidence="1" id="KW-0812">Transmembrane</keyword>
<sequence length="602" mass="63652">MKAEDKKQREIEARRRISQMPDPVAMLQDQASRYPDREAFVHLRHADDIAPRIYRYAQAADIAARFAGALVSAGITESDTVAIVAPSLPETLLALAGTASVAIAFPLNLLLSAEALAAQLRFAHVKAIVAFGAHPAMKLAETVAQAVRIAGVDIVIEIDAGHGASAELAQCSARHFRWDDFLATGDPTAIPAVSGARPAFLFHTGGTTGAPKLAELSLDAVMASIHTSSVGIGWRDGERILQLFPFFHVGGAFIVGLGIFSAGATLMNCSIAGARDPDTVAALWQIAARMKTNIIALAPASWSQIAAQGEPSARWPELRSMFTGAASIPAELVDRLVKLVGVPMVQGLGMTEMSGAGAYQVMDGVMREQAVGYPAPLLEARLVPIAPDAPHELYVRGPMLFSGYRTVDGLVDGLTDGWYASGDLAEFLPDGQLKLLGRAKDVIIRGGHNIDPLAIEDVVARHPDIVIAAAVAMPDAFAGELPIVYAVRKPGAKVSEAELLAFVGEGIDEPPARPKRVIFVDDLPLTLVGKIARYQLRQKASAMRMSELLQGVAGIDSIYCDDLGARRITVAWTAGAATSAAPEADAIAATLGLTIVHKHHIS</sequence>
<dbReference type="InterPro" id="IPR045851">
    <property type="entry name" value="AMP-bd_C_sf"/>
</dbReference>
<dbReference type="EC" id="6.2.1.-" evidence="4"/>
<dbReference type="EMBL" id="JACIJC010000002">
    <property type="protein sequence ID" value="MBB5685667.1"/>
    <property type="molecule type" value="Genomic_DNA"/>
</dbReference>
<dbReference type="Pfam" id="PF13193">
    <property type="entry name" value="AMP-binding_C"/>
    <property type="match status" value="1"/>
</dbReference>
<dbReference type="InterPro" id="IPR000873">
    <property type="entry name" value="AMP-dep_synth/lig_dom"/>
</dbReference>
<dbReference type="RefSeq" id="WP_184017175.1">
    <property type="nucleotide sequence ID" value="NZ_JACIJC010000002.1"/>
</dbReference>
<dbReference type="PANTHER" id="PTHR43767">
    <property type="entry name" value="LONG-CHAIN-FATTY-ACID--COA LIGASE"/>
    <property type="match status" value="1"/>
</dbReference>
<proteinExistence type="predicted"/>
<dbReference type="InterPro" id="IPR020845">
    <property type="entry name" value="AMP-binding_CS"/>
</dbReference>
<keyword evidence="4" id="KW-0436">Ligase</keyword>
<dbReference type="GO" id="GO:0016878">
    <property type="term" value="F:acid-thiol ligase activity"/>
    <property type="evidence" value="ECO:0007669"/>
    <property type="project" value="UniProtKB-ARBA"/>
</dbReference>
<organism evidence="4 5">
    <name type="scientific">Sphingobium boeckii</name>
    <dbReference type="NCBI Taxonomy" id="1082345"/>
    <lineage>
        <taxon>Bacteria</taxon>
        <taxon>Pseudomonadati</taxon>
        <taxon>Pseudomonadota</taxon>
        <taxon>Alphaproteobacteria</taxon>
        <taxon>Sphingomonadales</taxon>
        <taxon>Sphingomonadaceae</taxon>
        <taxon>Sphingobium</taxon>
    </lineage>
</organism>
<evidence type="ECO:0000313" key="4">
    <source>
        <dbReference type="EMBL" id="MBB5685667.1"/>
    </source>
</evidence>
<name>A0A7W9EE00_9SPHN</name>
<dbReference type="Gene3D" id="3.30.300.30">
    <property type="match status" value="1"/>
</dbReference>
<feature type="transmembrane region" description="Helical" evidence="1">
    <location>
        <begin position="62"/>
        <end position="85"/>
    </location>
</feature>
<evidence type="ECO:0000259" key="2">
    <source>
        <dbReference type="Pfam" id="PF00501"/>
    </source>
</evidence>
<accession>A0A7W9EE00</accession>
<evidence type="ECO:0000256" key="1">
    <source>
        <dbReference type="SAM" id="Phobius"/>
    </source>
</evidence>
<dbReference type="AlphaFoldDB" id="A0A7W9EE00"/>
<comment type="caution">
    <text evidence="4">The sequence shown here is derived from an EMBL/GenBank/DDBJ whole genome shotgun (WGS) entry which is preliminary data.</text>
</comment>
<feature type="domain" description="AMP-dependent synthetase/ligase" evidence="2">
    <location>
        <begin position="27"/>
        <end position="404"/>
    </location>
</feature>
<keyword evidence="1" id="KW-1133">Transmembrane helix</keyword>
<protein>
    <submittedName>
        <fullName evidence="4">Fatty-acyl-CoA synthase</fullName>
        <ecNumber evidence="4">6.2.1.-</ecNumber>
    </submittedName>
</protein>
<keyword evidence="5" id="KW-1185">Reference proteome</keyword>
<dbReference type="InterPro" id="IPR042099">
    <property type="entry name" value="ANL_N_sf"/>
</dbReference>
<dbReference type="PROSITE" id="PS00455">
    <property type="entry name" value="AMP_BINDING"/>
    <property type="match status" value="1"/>
</dbReference>
<evidence type="ECO:0000313" key="5">
    <source>
        <dbReference type="Proteomes" id="UP000549617"/>
    </source>
</evidence>
<dbReference type="PANTHER" id="PTHR43767:SF1">
    <property type="entry name" value="NONRIBOSOMAL PEPTIDE SYNTHASE PES1 (EUROFUNG)-RELATED"/>
    <property type="match status" value="1"/>
</dbReference>
<dbReference type="InterPro" id="IPR025110">
    <property type="entry name" value="AMP-bd_C"/>
</dbReference>
<keyword evidence="1" id="KW-0472">Membrane</keyword>
<dbReference type="SUPFAM" id="SSF56801">
    <property type="entry name" value="Acetyl-CoA synthetase-like"/>
    <property type="match status" value="1"/>
</dbReference>
<dbReference type="InterPro" id="IPR050237">
    <property type="entry name" value="ATP-dep_AMP-bd_enzyme"/>
</dbReference>
<dbReference type="Gene3D" id="3.40.50.12780">
    <property type="entry name" value="N-terminal domain of ligase-like"/>
    <property type="match status" value="1"/>
</dbReference>
<reference evidence="4 5" key="1">
    <citation type="submission" date="2020-08" db="EMBL/GenBank/DDBJ databases">
        <title>Genomic Encyclopedia of Type Strains, Phase IV (KMG-IV): sequencing the most valuable type-strain genomes for metagenomic binning, comparative biology and taxonomic classification.</title>
        <authorList>
            <person name="Goeker M."/>
        </authorList>
    </citation>
    <scope>NUCLEOTIDE SEQUENCE [LARGE SCALE GENOMIC DNA]</scope>
    <source>
        <strain evidence="4 5">DSM 25079</strain>
    </source>
</reference>